<comment type="caution">
    <text evidence="2">The sequence shown here is derived from an EMBL/GenBank/DDBJ whole genome shotgun (WGS) entry which is preliminary data.</text>
</comment>
<accession>A0ABW5S9W0</accession>
<evidence type="ECO:0000259" key="1">
    <source>
        <dbReference type="Pfam" id="PF03551"/>
    </source>
</evidence>
<feature type="domain" description="Transcription regulator PadR N-terminal" evidence="1">
    <location>
        <begin position="21"/>
        <end position="84"/>
    </location>
</feature>
<reference evidence="3" key="1">
    <citation type="journal article" date="2019" name="Int. J. Syst. Evol. Microbiol.">
        <title>The Global Catalogue of Microorganisms (GCM) 10K type strain sequencing project: providing services to taxonomists for standard genome sequencing and annotation.</title>
        <authorList>
            <consortium name="The Broad Institute Genomics Platform"/>
            <consortium name="The Broad Institute Genome Sequencing Center for Infectious Disease"/>
            <person name="Wu L."/>
            <person name="Ma J."/>
        </authorList>
    </citation>
    <scope>NUCLEOTIDE SEQUENCE [LARGE SCALE GENOMIC DNA]</scope>
    <source>
        <strain evidence="3">TISTR 2466</strain>
    </source>
</reference>
<dbReference type="EMBL" id="JBHUMQ010000041">
    <property type="protein sequence ID" value="MFD2695300.1"/>
    <property type="molecule type" value="Genomic_DNA"/>
</dbReference>
<proteinExistence type="predicted"/>
<gene>
    <name evidence="2" type="ORF">ACFSUE_16970</name>
</gene>
<dbReference type="Proteomes" id="UP001597399">
    <property type="component" value="Unassembled WGS sequence"/>
</dbReference>
<dbReference type="InterPro" id="IPR052509">
    <property type="entry name" value="Metal_resp_DNA-bind_regulator"/>
</dbReference>
<evidence type="ECO:0000313" key="3">
    <source>
        <dbReference type="Proteomes" id="UP001597399"/>
    </source>
</evidence>
<dbReference type="PANTHER" id="PTHR33169:SF14">
    <property type="entry name" value="TRANSCRIPTIONAL REGULATOR RV3488"/>
    <property type="match status" value="1"/>
</dbReference>
<dbReference type="InterPro" id="IPR036388">
    <property type="entry name" value="WH-like_DNA-bd_sf"/>
</dbReference>
<dbReference type="SUPFAM" id="SSF46785">
    <property type="entry name" value="Winged helix' DNA-binding domain"/>
    <property type="match status" value="1"/>
</dbReference>
<dbReference type="Pfam" id="PF03551">
    <property type="entry name" value="PadR"/>
    <property type="match status" value="1"/>
</dbReference>
<dbReference type="Gene3D" id="1.10.10.10">
    <property type="entry name" value="Winged helix-like DNA-binding domain superfamily/Winged helix DNA-binding domain"/>
    <property type="match status" value="1"/>
</dbReference>
<evidence type="ECO:0000313" key="2">
    <source>
        <dbReference type="EMBL" id="MFD2695300.1"/>
    </source>
</evidence>
<name>A0ABW5S9W0_9BACL</name>
<organism evidence="2 3">
    <name type="scientific">Sporolactobacillus shoreicorticis</name>
    <dbReference type="NCBI Taxonomy" id="1923877"/>
    <lineage>
        <taxon>Bacteria</taxon>
        <taxon>Bacillati</taxon>
        <taxon>Bacillota</taxon>
        <taxon>Bacilli</taxon>
        <taxon>Bacillales</taxon>
        <taxon>Sporolactobacillaceae</taxon>
        <taxon>Sporolactobacillus</taxon>
    </lineage>
</organism>
<dbReference type="PANTHER" id="PTHR33169">
    <property type="entry name" value="PADR-FAMILY TRANSCRIPTIONAL REGULATOR"/>
    <property type="match status" value="1"/>
</dbReference>
<keyword evidence="3" id="KW-1185">Reference proteome</keyword>
<sequence>MKQTQLLKGTLEGCVLLISLSGKIYAYEMVQCLQEAGFRNMVSGTVYPLLQKLNKKGYFSCEMEHSPEGPDRKYYYITPKGKEQALDFVKQWKQLTFNVNELIDQKEQWIN</sequence>
<dbReference type="RefSeq" id="WP_253065386.1">
    <property type="nucleotide sequence ID" value="NZ_JAMXWM010000043.1"/>
</dbReference>
<dbReference type="InterPro" id="IPR036390">
    <property type="entry name" value="WH_DNA-bd_sf"/>
</dbReference>
<protein>
    <submittedName>
        <fullName evidence="2">PadR family transcriptional regulator</fullName>
    </submittedName>
</protein>
<dbReference type="InterPro" id="IPR005149">
    <property type="entry name" value="Tscrpt_reg_PadR_N"/>
</dbReference>